<dbReference type="EMBL" id="JOTN01000004">
    <property type="protein sequence ID" value="KEK20071.1"/>
    <property type="molecule type" value="Genomic_DNA"/>
</dbReference>
<dbReference type="PROSITE" id="PS51756">
    <property type="entry name" value="LXG"/>
    <property type="match status" value="1"/>
</dbReference>
<name>A0A073K0J1_9BACI</name>
<dbReference type="PANTHER" id="PTHR34976:SF1">
    <property type="entry name" value="TOXIN BC_0920"/>
    <property type="match status" value="1"/>
</dbReference>
<feature type="coiled-coil region" evidence="2">
    <location>
        <begin position="92"/>
        <end position="119"/>
    </location>
</feature>
<comment type="caution">
    <text evidence="4">The sequence shown here is derived from an EMBL/GenBank/DDBJ whole genome shotgun (WGS) entry which is preliminary data.</text>
</comment>
<dbReference type="Pfam" id="PF04740">
    <property type="entry name" value="LXG"/>
    <property type="match status" value="1"/>
</dbReference>
<evidence type="ECO:0000256" key="2">
    <source>
        <dbReference type="SAM" id="Coils"/>
    </source>
</evidence>
<reference evidence="4 5" key="1">
    <citation type="submission" date="2014-06" db="EMBL/GenBank/DDBJ databases">
        <title>Draft genome sequence of Bacillus manliponensis JCM 15802 (MCCC 1A00708).</title>
        <authorList>
            <person name="Lai Q."/>
            <person name="Liu Y."/>
            <person name="Shao Z."/>
        </authorList>
    </citation>
    <scope>NUCLEOTIDE SEQUENCE [LARGE SCALE GENOMIC DNA]</scope>
    <source>
        <strain evidence="4 5">JCM 15802</strain>
    </source>
</reference>
<dbReference type="OrthoDB" id="3261089at2"/>
<accession>A0A073K0J1</accession>
<evidence type="ECO:0000313" key="5">
    <source>
        <dbReference type="Proteomes" id="UP000027822"/>
    </source>
</evidence>
<dbReference type="AlphaFoldDB" id="A0A073K0J1"/>
<keyword evidence="5" id="KW-1185">Reference proteome</keyword>
<evidence type="ECO:0000256" key="1">
    <source>
        <dbReference type="ARBA" id="ARBA00034117"/>
    </source>
</evidence>
<dbReference type="InterPro" id="IPR006829">
    <property type="entry name" value="LXG_dom"/>
</dbReference>
<gene>
    <name evidence="4" type="ORF">BAMA_16570</name>
</gene>
<dbReference type="PANTHER" id="PTHR34976">
    <property type="entry name" value="RIBONUCLEASE YQCG-RELATED"/>
    <property type="match status" value="1"/>
</dbReference>
<proteinExistence type="inferred from homology"/>
<dbReference type="eggNOG" id="COG5444">
    <property type="taxonomic scope" value="Bacteria"/>
</dbReference>
<protein>
    <recommendedName>
        <fullName evidence="3">LXG domain-containing protein</fullName>
    </recommendedName>
</protein>
<dbReference type="Proteomes" id="UP000027822">
    <property type="component" value="Unassembled WGS sequence"/>
</dbReference>
<evidence type="ECO:0000313" key="4">
    <source>
        <dbReference type="EMBL" id="KEK20071.1"/>
    </source>
</evidence>
<organism evidence="4 5">
    <name type="scientific">Bacillus manliponensis</name>
    <dbReference type="NCBI Taxonomy" id="574376"/>
    <lineage>
        <taxon>Bacteria</taxon>
        <taxon>Bacillati</taxon>
        <taxon>Bacillota</taxon>
        <taxon>Bacilli</taxon>
        <taxon>Bacillales</taxon>
        <taxon>Bacillaceae</taxon>
        <taxon>Bacillus</taxon>
        <taxon>Bacillus cereus group</taxon>
    </lineage>
</organism>
<dbReference type="RefSeq" id="WP_034637218.1">
    <property type="nucleotide sequence ID" value="NZ_CBCSJC010000003.1"/>
</dbReference>
<dbReference type="InterPro" id="IPR051768">
    <property type="entry name" value="Bact_secretion_toxin"/>
</dbReference>
<comment type="similarity">
    <text evidence="1">In the N-terminal section; belongs to the LXG family.</text>
</comment>
<evidence type="ECO:0000259" key="3">
    <source>
        <dbReference type="PROSITE" id="PS51756"/>
    </source>
</evidence>
<dbReference type="STRING" id="574376.BAMA_16570"/>
<feature type="domain" description="LXG" evidence="3">
    <location>
        <begin position="1"/>
        <end position="215"/>
    </location>
</feature>
<sequence length="493" mass="54991">MSLNMYIGEVEAQTESMNAFCNATIQGMEEVIRSIDAFALDVTLKGKTYESAKTFFMQTYRQLAQGIIYLCEELIVQNNAFPADFQAEVATVDVVEQEIREQIRELEQMIAAIAAMDEQTPETAAMLQIYHAMKRKLEDKLERLYQFNYSSSENYRTAIELASSIAKGLAEVQSGKGFQAVSGTFHTERLNMEWAKPIQLITEEKARKADNKTGENKEFTEEEVQAVQQYLEGIKDGTIKGNIDKDFHVETDAYEMEHNIFGRPVGGGKPTLDPYLVNIAQFGFDFFISDLLTLFDSEATPEEKLLAMGFMTPQGKLGKTLDKLNGLKKSGNVKKDSSGSVDGDKGTVKDKPFGKYSTAIDDKVKVIEKVDLADWISESFTDGNYRTVVTEENITFYRTYGGGAKAGGAFVTTSPAGNRINAKISTALVPDWKNSRQYEAVIEVPKGQILNIGRVEKQYTKTGALLEGDGDQILLPQGWPSEWIKETREVPSR</sequence>
<keyword evidence="2" id="KW-0175">Coiled coil</keyword>